<feature type="region of interest" description="Disordered" evidence="8">
    <location>
        <begin position="304"/>
        <end position="324"/>
    </location>
</feature>
<comment type="subcellular location">
    <subcellularLocation>
        <location evidence="1">Cell membrane</location>
        <topology evidence="1">Multi-pass membrane protein</topology>
    </subcellularLocation>
</comment>
<dbReference type="GO" id="GO:0005886">
    <property type="term" value="C:plasma membrane"/>
    <property type="evidence" value="ECO:0007669"/>
    <property type="project" value="UniProtKB-SubCell"/>
</dbReference>
<dbReference type="OrthoDB" id="1368at2759"/>
<evidence type="ECO:0000256" key="8">
    <source>
        <dbReference type="SAM" id="MobiDB-lite"/>
    </source>
</evidence>
<keyword evidence="7" id="KW-0472">Membrane</keyword>
<feature type="region of interest" description="Disordered" evidence="8">
    <location>
        <begin position="61"/>
        <end position="94"/>
    </location>
</feature>
<name>A0A2P6TS37_CHLSO</name>
<evidence type="ECO:0000256" key="3">
    <source>
        <dbReference type="ARBA" id="ARBA00022475"/>
    </source>
</evidence>
<keyword evidence="6" id="KW-0406">Ion transport</keyword>
<dbReference type="PANTHER" id="PTHR33281">
    <property type="entry name" value="UPF0187 PROTEIN YNEE"/>
    <property type="match status" value="1"/>
</dbReference>
<sequence length="487" mass="52814">MTGREAGRWLLQGHGGERTSAAEAAHVPLLGRSHVAASGGGGGSGSGSFAVPVPSLLERGWSGAPQSPLARRRQRSVAEGLGSPADKAVGDDYKEAQRRKQRTVFNFVRWKQHRSSKRYWRHMFGGGEPLPDSDCNGAGVVAARKFDLPSKLRTLAGPLVYVFVLSTLTAAYHALAAVRPLSLCIASRPQWTNASYARFLDARKAWGSVTNRSRDLARQGLAYLPPGQHELAALLCRWIVAFSHSMMCWLREEGDESQGLSGVLPPSELDALLAADHRPLFALQVLASVVAHAQQAWLQQGQPTVQQQQQQGPQQQGQDAGFQGSTAACLPSPAVGMQLAMDGNLTALEDALGTCERILRTPIPLGYTRHTSRFLMIWLTLLPFTLWDSCRWAMLPIAILIAFLLLGIEEIGVQIEEPFSILPLCHICRTIRRNVEELLEAHSSDNKFGPGMSSGKPSAAGLVEAVLMRQREAAEQLPPTPLQPGGT</sequence>
<keyword evidence="2" id="KW-0813">Transport</keyword>
<gene>
    <name evidence="9" type="ORF">C2E21_4409</name>
</gene>
<evidence type="ECO:0000256" key="6">
    <source>
        <dbReference type="ARBA" id="ARBA00023065"/>
    </source>
</evidence>
<evidence type="ECO:0000256" key="7">
    <source>
        <dbReference type="ARBA" id="ARBA00023136"/>
    </source>
</evidence>
<evidence type="ECO:0000256" key="1">
    <source>
        <dbReference type="ARBA" id="ARBA00004651"/>
    </source>
</evidence>
<evidence type="ECO:0000256" key="5">
    <source>
        <dbReference type="ARBA" id="ARBA00022989"/>
    </source>
</evidence>
<evidence type="ECO:0000256" key="4">
    <source>
        <dbReference type="ARBA" id="ARBA00022692"/>
    </source>
</evidence>
<dbReference type="InterPro" id="IPR044669">
    <property type="entry name" value="YneE/VCCN1/2-like"/>
</dbReference>
<dbReference type="AlphaFoldDB" id="A0A2P6TS37"/>
<keyword evidence="4" id="KW-0812">Transmembrane</keyword>
<dbReference type="EMBL" id="LHPG02000008">
    <property type="protein sequence ID" value="PRW56885.1"/>
    <property type="molecule type" value="Genomic_DNA"/>
</dbReference>
<reference evidence="9 10" key="1">
    <citation type="journal article" date="2018" name="Plant J.">
        <title>Genome sequences of Chlorella sorokiniana UTEX 1602 and Micractinium conductrix SAG 241.80: implications to maltose excretion by a green alga.</title>
        <authorList>
            <person name="Arriola M.B."/>
            <person name="Velmurugan N."/>
            <person name="Zhang Y."/>
            <person name="Plunkett M.H."/>
            <person name="Hondzo H."/>
            <person name="Barney B.M."/>
        </authorList>
    </citation>
    <scope>NUCLEOTIDE SEQUENCE [LARGE SCALE GENOMIC DNA]</scope>
    <source>
        <strain evidence="10">UTEX 1602</strain>
    </source>
</reference>
<comment type="caution">
    <text evidence="9">The sequence shown here is derived from an EMBL/GenBank/DDBJ whole genome shotgun (WGS) entry which is preliminary data.</text>
</comment>
<evidence type="ECO:0000313" key="10">
    <source>
        <dbReference type="Proteomes" id="UP000239899"/>
    </source>
</evidence>
<dbReference type="Proteomes" id="UP000239899">
    <property type="component" value="Unassembled WGS sequence"/>
</dbReference>
<dbReference type="GO" id="GO:0005254">
    <property type="term" value="F:chloride channel activity"/>
    <property type="evidence" value="ECO:0007669"/>
    <property type="project" value="InterPro"/>
</dbReference>
<accession>A0A2P6TS37</accession>
<dbReference type="Pfam" id="PF25539">
    <property type="entry name" value="Bestrophin_2"/>
    <property type="match status" value="1"/>
</dbReference>
<keyword evidence="5" id="KW-1133">Transmembrane helix</keyword>
<organism evidence="9 10">
    <name type="scientific">Chlorella sorokiniana</name>
    <name type="common">Freshwater green alga</name>
    <dbReference type="NCBI Taxonomy" id="3076"/>
    <lineage>
        <taxon>Eukaryota</taxon>
        <taxon>Viridiplantae</taxon>
        <taxon>Chlorophyta</taxon>
        <taxon>core chlorophytes</taxon>
        <taxon>Trebouxiophyceae</taxon>
        <taxon>Chlorellales</taxon>
        <taxon>Chlorellaceae</taxon>
        <taxon>Chlorella clade</taxon>
        <taxon>Chlorella</taxon>
    </lineage>
</organism>
<proteinExistence type="predicted"/>
<dbReference type="PANTHER" id="PTHR33281:SF19">
    <property type="entry name" value="VOLTAGE-DEPENDENT ANION CHANNEL-FORMING PROTEIN YNEE"/>
    <property type="match status" value="1"/>
</dbReference>
<keyword evidence="3" id="KW-1003">Cell membrane</keyword>
<evidence type="ECO:0000313" key="9">
    <source>
        <dbReference type="EMBL" id="PRW56885.1"/>
    </source>
</evidence>
<protein>
    <submittedName>
        <fullName evidence="9">UPF0187 chloroplastic</fullName>
    </submittedName>
</protein>
<keyword evidence="10" id="KW-1185">Reference proteome</keyword>
<evidence type="ECO:0000256" key="2">
    <source>
        <dbReference type="ARBA" id="ARBA00022448"/>
    </source>
</evidence>